<sequence length="193" mass="22324">MRVLVLHSHPVEESYGKALYKQTLESLRKAGHDVDGCDLYAENFDPVLSRHDRLSYHDYPGNTELVKSYVERLKRAEGLVLVTPIWNFGFPAILKGYFDRVWLPGVSFELVDGKVESRLRHIRKLAAVLTYGATPFRAFVAGNPPKKIVKRVLRAQIYPLRPVTFLAHYDMNNCTEESRIRFLEKVKNAMERY</sequence>
<dbReference type="PANTHER" id="PTHR10204">
    <property type="entry name" value="NAD P H OXIDOREDUCTASE-RELATED"/>
    <property type="match status" value="1"/>
</dbReference>
<keyword evidence="2" id="KW-0560">Oxidoreductase</keyword>
<accession>A0A7W6MH59</accession>
<feature type="domain" description="Flavodoxin-like fold" evidence="3">
    <location>
        <begin position="1"/>
        <end position="137"/>
    </location>
</feature>
<dbReference type="Proteomes" id="UP000524492">
    <property type="component" value="Unassembled WGS sequence"/>
</dbReference>
<dbReference type="InterPro" id="IPR051545">
    <property type="entry name" value="NAD(P)H_dehydrogenase_qn"/>
</dbReference>
<organism evidence="4 5">
    <name type="scientific">Rhizobium aethiopicum</name>
    <dbReference type="NCBI Taxonomy" id="1138170"/>
    <lineage>
        <taxon>Bacteria</taxon>
        <taxon>Pseudomonadati</taxon>
        <taxon>Pseudomonadota</taxon>
        <taxon>Alphaproteobacteria</taxon>
        <taxon>Hyphomicrobiales</taxon>
        <taxon>Rhizobiaceae</taxon>
        <taxon>Rhizobium/Agrobacterium group</taxon>
        <taxon>Rhizobium</taxon>
    </lineage>
</organism>
<protein>
    <submittedName>
        <fullName evidence="4">Putative NADPH-quinone reductase</fullName>
    </submittedName>
</protein>
<dbReference type="SUPFAM" id="SSF52218">
    <property type="entry name" value="Flavoproteins"/>
    <property type="match status" value="1"/>
</dbReference>
<reference evidence="4 5" key="1">
    <citation type="submission" date="2020-08" db="EMBL/GenBank/DDBJ databases">
        <title>Genomic Encyclopedia of Type Strains, Phase IV (KMG-V): Genome sequencing to study the core and pangenomes of soil and plant-associated prokaryotes.</title>
        <authorList>
            <person name="Whitman W."/>
        </authorList>
    </citation>
    <scope>NUCLEOTIDE SEQUENCE [LARGE SCALE GENOMIC DNA]</scope>
    <source>
        <strain evidence="4 5">SEMIA 4074</strain>
    </source>
</reference>
<evidence type="ECO:0000256" key="2">
    <source>
        <dbReference type="ARBA" id="ARBA00023002"/>
    </source>
</evidence>
<dbReference type="Gene3D" id="3.40.50.360">
    <property type="match status" value="1"/>
</dbReference>
<dbReference type="GO" id="GO:0003955">
    <property type="term" value="F:NAD(P)H dehydrogenase (quinone) activity"/>
    <property type="evidence" value="ECO:0007669"/>
    <property type="project" value="TreeGrafter"/>
</dbReference>
<dbReference type="RefSeq" id="WP_184456821.1">
    <property type="nucleotide sequence ID" value="NZ_JACIFV010000008.1"/>
</dbReference>
<dbReference type="EMBL" id="JACIFV010000008">
    <property type="protein sequence ID" value="MBB4192644.1"/>
    <property type="molecule type" value="Genomic_DNA"/>
</dbReference>
<evidence type="ECO:0000313" key="5">
    <source>
        <dbReference type="Proteomes" id="UP000524492"/>
    </source>
</evidence>
<evidence type="ECO:0000259" key="3">
    <source>
        <dbReference type="Pfam" id="PF02525"/>
    </source>
</evidence>
<name>A0A7W6MH59_9HYPH</name>
<comment type="similarity">
    <text evidence="1">Belongs to the NAD(P)H dehydrogenase (quinone) family.</text>
</comment>
<evidence type="ECO:0000313" key="4">
    <source>
        <dbReference type="EMBL" id="MBB4192644.1"/>
    </source>
</evidence>
<dbReference type="AlphaFoldDB" id="A0A7W6MH59"/>
<dbReference type="Pfam" id="PF02525">
    <property type="entry name" value="Flavodoxin_2"/>
    <property type="match status" value="1"/>
</dbReference>
<dbReference type="InterPro" id="IPR003680">
    <property type="entry name" value="Flavodoxin_fold"/>
</dbReference>
<keyword evidence="5" id="KW-1185">Reference proteome</keyword>
<evidence type="ECO:0000256" key="1">
    <source>
        <dbReference type="ARBA" id="ARBA00006252"/>
    </source>
</evidence>
<dbReference type="InterPro" id="IPR029039">
    <property type="entry name" value="Flavoprotein-like_sf"/>
</dbReference>
<dbReference type="GO" id="GO:0005829">
    <property type="term" value="C:cytosol"/>
    <property type="evidence" value="ECO:0007669"/>
    <property type="project" value="TreeGrafter"/>
</dbReference>
<dbReference type="PANTHER" id="PTHR10204:SF34">
    <property type="entry name" value="NAD(P)H DEHYDROGENASE [QUINONE] 1 ISOFORM 1"/>
    <property type="match status" value="1"/>
</dbReference>
<gene>
    <name evidence="4" type="ORF">GGD53_002802</name>
</gene>
<proteinExistence type="inferred from homology"/>
<comment type="caution">
    <text evidence="4">The sequence shown here is derived from an EMBL/GenBank/DDBJ whole genome shotgun (WGS) entry which is preliminary data.</text>
</comment>